<sequence>MHLRLQRMDTTANTGNGVAGTSIVGTGTGDITTMMTTNSESLRIAEVPETRANDVCPLAGRASESPHTAVSSDVAQYGERLQLLSDATGSDIEAESLEGPPVTARAAHASGADSDAAQRSPRSPILSDMKLMALSAGEHAGGAQRETVAAPDQMVPGRGPPFCFFGRGRSPNHPALPKLRTVSICQKSLHGLSVSFGHTTTKGIPP</sequence>
<dbReference type="EMBL" id="JACIIK010000006">
    <property type="protein sequence ID" value="MBB6202518.1"/>
    <property type="molecule type" value="Genomic_DNA"/>
</dbReference>
<feature type="compositionally biased region" description="Low complexity" evidence="1">
    <location>
        <begin position="104"/>
        <end position="117"/>
    </location>
</feature>
<dbReference type="Proteomes" id="UP000518681">
    <property type="component" value="Unassembled WGS sequence"/>
</dbReference>
<organism evidence="2 3">
    <name type="scientific">Paraburkholderia fungorum</name>
    <dbReference type="NCBI Taxonomy" id="134537"/>
    <lineage>
        <taxon>Bacteria</taxon>
        <taxon>Pseudomonadati</taxon>
        <taxon>Pseudomonadota</taxon>
        <taxon>Betaproteobacteria</taxon>
        <taxon>Burkholderiales</taxon>
        <taxon>Burkholderiaceae</taxon>
        <taxon>Paraburkholderia</taxon>
    </lineage>
</organism>
<evidence type="ECO:0000313" key="3">
    <source>
        <dbReference type="Proteomes" id="UP000518681"/>
    </source>
</evidence>
<protein>
    <submittedName>
        <fullName evidence="2">Uncharacterized protein</fullName>
    </submittedName>
</protein>
<evidence type="ECO:0000256" key="1">
    <source>
        <dbReference type="SAM" id="MobiDB-lite"/>
    </source>
</evidence>
<feature type="region of interest" description="Disordered" evidence="1">
    <location>
        <begin position="93"/>
        <end position="121"/>
    </location>
</feature>
<accession>A0AAW3UWG8</accession>
<gene>
    <name evidence="2" type="ORF">GGD69_003386</name>
</gene>
<comment type="caution">
    <text evidence="2">The sequence shown here is derived from an EMBL/GenBank/DDBJ whole genome shotgun (WGS) entry which is preliminary data.</text>
</comment>
<proteinExistence type="predicted"/>
<reference evidence="2 3" key="1">
    <citation type="submission" date="2020-08" db="EMBL/GenBank/DDBJ databases">
        <title>Genomic Encyclopedia of Type Strains, Phase IV (KMG-V): Genome sequencing to study the core and pangenomes of soil and plant-associated prokaryotes.</title>
        <authorList>
            <person name="Whitman W."/>
        </authorList>
    </citation>
    <scope>NUCLEOTIDE SEQUENCE [LARGE SCALE GENOMIC DNA]</scope>
    <source>
        <strain evidence="2 3">SEMIA 4013</strain>
    </source>
</reference>
<name>A0AAW3UWG8_9BURK</name>
<evidence type="ECO:0000313" key="2">
    <source>
        <dbReference type="EMBL" id="MBB6202518.1"/>
    </source>
</evidence>
<dbReference type="AlphaFoldDB" id="A0AAW3UWG8"/>